<feature type="transmembrane region" description="Helical" evidence="1">
    <location>
        <begin position="12"/>
        <end position="30"/>
    </location>
</feature>
<feature type="transmembrane region" description="Helical" evidence="1">
    <location>
        <begin position="113"/>
        <end position="133"/>
    </location>
</feature>
<comment type="caution">
    <text evidence="3">The sequence shown here is derived from an EMBL/GenBank/DDBJ whole genome shotgun (WGS) entry which is preliminary data.</text>
</comment>
<dbReference type="RefSeq" id="WP_103659155.1">
    <property type="nucleotide sequence ID" value="NZ_CP192764.1"/>
</dbReference>
<gene>
    <name evidence="3" type="ORF">CPJ18_14420</name>
    <name evidence="2" type="ORF">RMS29_22605</name>
</gene>
<feature type="transmembrane region" description="Helical" evidence="1">
    <location>
        <begin position="70"/>
        <end position="93"/>
    </location>
</feature>
<evidence type="ECO:0000313" key="2">
    <source>
        <dbReference type="EMBL" id="MDX8332008.1"/>
    </source>
</evidence>
<keyword evidence="1" id="KW-0812">Transmembrane</keyword>
<evidence type="ECO:0000313" key="4">
    <source>
        <dbReference type="Proteomes" id="UP000237447"/>
    </source>
</evidence>
<dbReference type="EMBL" id="NXEJ01000007">
    <property type="protein sequence ID" value="POO50738.1"/>
    <property type="molecule type" value="Genomic_DNA"/>
</dbReference>
<keyword evidence="1" id="KW-0472">Membrane</keyword>
<dbReference type="AlphaFoldDB" id="A0AAE5RWI2"/>
<evidence type="ECO:0000313" key="3">
    <source>
        <dbReference type="EMBL" id="POO50738.1"/>
    </source>
</evidence>
<evidence type="ECO:0000256" key="1">
    <source>
        <dbReference type="SAM" id="Phobius"/>
    </source>
</evidence>
<dbReference type="EMBL" id="JAVRAD010000013">
    <property type="protein sequence ID" value="MDX8332008.1"/>
    <property type="molecule type" value="Genomic_DNA"/>
</dbReference>
<feature type="transmembrane region" description="Helical" evidence="1">
    <location>
        <begin position="42"/>
        <end position="63"/>
    </location>
</feature>
<dbReference type="Proteomes" id="UP000237447">
    <property type="component" value="Unassembled WGS sequence"/>
</dbReference>
<organism evidence="3 4">
    <name type="scientific">Agrobacterium rosae</name>
    <dbReference type="NCBI Taxonomy" id="1972867"/>
    <lineage>
        <taxon>Bacteria</taxon>
        <taxon>Pseudomonadati</taxon>
        <taxon>Pseudomonadota</taxon>
        <taxon>Alphaproteobacteria</taxon>
        <taxon>Hyphomicrobiales</taxon>
        <taxon>Rhizobiaceae</taxon>
        <taxon>Rhizobium/Agrobacterium group</taxon>
        <taxon>Agrobacterium</taxon>
    </lineage>
</organism>
<name>A0AAE5RWI2_9HYPH</name>
<sequence length="140" mass="15153">MIDHPHSDYFRRLGLAASALAVVVAGLALRRYGYAVGLPFLIVKYGGSILWGSMVYLVVVSVAPFRNMRLLIGVACATAVIVELIRLVHFPVLDEFRATTAGALLLGRVFSPWNISCYLAGIALAALIVAIVVRRPERSS</sequence>
<accession>A0AAE5RWI2</accession>
<keyword evidence="5" id="KW-1185">Reference proteome</keyword>
<reference evidence="3 4" key="1">
    <citation type="journal article" date="2018" name="Syst. Appl. Microbiol.">
        <title>Agrobacterium rosae sp. nov., isolated from galls on different agricultural crops.</title>
        <authorList>
            <person name="Kuzmanovic N."/>
            <person name="Pulawska J."/>
            <person name="Smalla K."/>
            <person name="Nesme X."/>
        </authorList>
    </citation>
    <scope>NUCLEOTIDE SEQUENCE [LARGE SCALE GENOMIC DNA]</scope>
    <source>
        <strain evidence="3 4">NCPPB 1650</strain>
    </source>
</reference>
<proteinExistence type="predicted"/>
<evidence type="ECO:0000313" key="5">
    <source>
        <dbReference type="Proteomes" id="UP001277561"/>
    </source>
</evidence>
<dbReference type="Proteomes" id="UP001277561">
    <property type="component" value="Unassembled WGS sequence"/>
</dbReference>
<keyword evidence="1" id="KW-1133">Transmembrane helix</keyword>
<dbReference type="Pfam" id="PF10990">
    <property type="entry name" value="DUF2809"/>
    <property type="match status" value="1"/>
</dbReference>
<dbReference type="InterPro" id="IPR021257">
    <property type="entry name" value="DUF2809"/>
</dbReference>
<protein>
    <submittedName>
        <fullName evidence="2">DUF2809 domain-containing protein</fullName>
    </submittedName>
</protein>
<dbReference type="GeneID" id="86880509"/>
<reference evidence="2 5" key="2">
    <citation type="journal article" date="2023" name="Phytobiomes J">
        <title>Deciphering the key players within the bacterial microbiota associated with aerial crown gall tumors on rhododendron: Insights into the gallobiome.</title>
        <authorList>
            <person name="Kuzmanovic N."/>
            <person name="Nesme J."/>
            <person name="Wolf J."/>
            <person name="Neumann-Schaal M."/>
            <person name="Petersen J."/>
            <person name="Fernandez-Gnecco G."/>
            <person name="Sproeer C."/>
            <person name="Bunk B."/>
            <person name="Overmann J."/>
            <person name="Sorensen S.J."/>
            <person name="Idczak E."/>
            <person name="Smalla K."/>
        </authorList>
    </citation>
    <scope>NUCLEOTIDE SEQUENCE [LARGE SCALE GENOMIC DNA]</scope>
    <source>
        <strain evidence="2">Rho-14.1</strain>
        <strain evidence="5">rho-14.1</strain>
    </source>
</reference>